<dbReference type="EMBL" id="CGCX01000527">
    <property type="protein sequence ID" value="CFR78032.1"/>
    <property type="molecule type" value="Genomic_DNA"/>
</dbReference>
<dbReference type="Proteomes" id="UP000039021">
    <property type="component" value="Unassembled WGS sequence"/>
</dbReference>
<accession>A0A654U1U1</accession>
<reference evidence="4 5" key="1">
    <citation type="submission" date="2015-03" db="EMBL/GenBank/DDBJ databases">
        <authorList>
            <consortium name="Pathogen Informatics"/>
        </authorList>
    </citation>
    <scope>NUCLEOTIDE SEQUENCE [LARGE SCALE GENOMIC DNA]</scope>
    <source>
        <strain evidence="2 5">C09601061</strain>
        <strain evidence="4">N09902308</strain>
    </source>
</reference>
<evidence type="ECO:0000313" key="2">
    <source>
        <dbReference type="EMBL" id="CFR78032.1"/>
    </source>
</evidence>
<feature type="region of interest" description="Disordered" evidence="1">
    <location>
        <begin position="1"/>
        <end position="34"/>
    </location>
</feature>
<sequence>MSSTPPWLAASSSTTSMLPGALGANETQDSQTPHGLAVGPCAQFNDRARIRADDVFPQPRGPENRYAWLIRPASSATDSGAVTCSCPTTSAKLAGRYLR</sequence>
<feature type="compositionally biased region" description="Polar residues" evidence="1">
    <location>
        <begin position="1"/>
        <end position="17"/>
    </location>
</feature>
<evidence type="ECO:0000313" key="3">
    <source>
        <dbReference type="EMBL" id="COX03520.1"/>
    </source>
</evidence>
<evidence type="ECO:0000313" key="5">
    <source>
        <dbReference type="Proteomes" id="UP000046680"/>
    </source>
</evidence>
<reference evidence="3" key="2">
    <citation type="submission" date="2015-03" db="EMBL/GenBank/DDBJ databases">
        <authorList>
            <consortium name="Pathogen Informatics"/>
            <person name="Murphy D."/>
        </authorList>
    </citation>
    <scope>NUCLEOTIDE SEQUENCE</scope>
    <source>
        <strain evidence="3">N09902308</strain>
    </source>
</reference>
<evidence type="ECO:0000313" key="4">
    <source>
        <dbReference type="Proteomes" id="UP000039021"/>
    </source>
</evidence>
<protein>
    <submittedName>
        <fullName evidence="2">Uncharacterized protein</fullName>
    </submittedName>
</protein>
<evidence type="ECO:0000256" key="1">
    <source>
        <dbReference type="SAM" id="MobiDB-lite"/>
    </source>
</evidence>
<organism evidence="2 5">
    <name type="scientific">Mycobacterium tuberculosis</name>
    <dbReference type="NCBI Taxonomy" id="1773"/>
    <lineage>
        <taxon>Bacteria</taxon>
        <taxon>Bacillati</taxon>
        <taxon>Actinomycetota</taxon>
        <taxon>Actinomycetes</taxon>
        <taxon>Mycobacteriales</taxon>
        <taxon>Mycobacteriaceae</taxon>
        <taxon>Mycobacterium</taxon>
        <taxon>Mycobacterium tuberculosis complex</taxon>
    </lineage>
</organism>
<dbReference type="EMBL" id="CSBK01000162">
    <property type="protein sequence ID" value="COX03520.1"/>
    <property type="molecule type" value="Genomic_DNA"/>
</dbReference>
<proteinExistence type="predicted"/>
<gene>
    <name evidence="2" type="ORF">ERS007657_01632</name>
    <name evidence="3" type="ORF">ERS007739_00550</name>
</gene>
<dbReference type="Proteomes" id="UP000046680">
    <property type="component" value="Unassembled WGS sequence"/>
</dbReference>
<dbReference type="AlphaFoldDB" id="A0A654U1U1"/>
<name>A0A654U1U1_MYCTX</name>